<comment type="caution">
    <text evidence="6">The sequence shown here is derived from an EMBL/GenBank/DDBJ whole genome shotgun (WGS) entry which is preliminary data.</text>
</comment>
<dbReference type="InterPro" id="IPR033749">
    <property type="entry name" value="Polyprenyl_synt_CS"/>
</dbReference>
<evidence type="ECO:0000256" key="5">
    <source>
        <dbReference type="ARBA" id="ARBA00022842"/>
    </source>
</evidence>
<dbReference type="PROSITE" id="PS00444">
    <property type="entry name" value="POLYPRENYL_SYNTHASE_2"/>
    <property type="match status" value="1"/>
</dbReference>
<name>A0A644XMN2_9ZZZZ</name>
<dbReference type="Gene3D" id="1.10.600.10">
    <property type="entry name" value="Farnesyl Diphosphate Synthase"/>
    <property type="match status" value="1"/>
</dbReference>
<dbReference type="GO" id="GO:0106350">
    <property type="term" value="F:all-trans-octaprenyl-diphosphate synthase activity"/>
    <property type="evidence" value="ECO:0007669"/>
    <property type="project" value="UniProtKB-EC"/>
</dbReference>
<evidence type="ECO:0000256" key="3">
    <source>
        <dbReference type="ARBA" id="ARBA00022679"/>
    </source>
</evidence>
<dbReference type="GO" id="GO:0046872">
    <property type="term" value="F:metal ion binding"/>
    <property type="evidence" value="ECO:0007669"/>
    <property type="project" value="UniProtKB-KW"/>
</dbReference>
<keyword evidence="3 6" id="KW-0808">Transferase</keyword>
<reference evidence="6" key="1">
    <citation type="submission" date="2019-08" db="EMBL/GenBank/DDBJ databases">
        <authorList>
            <person name="Kucharzyk K."/>
            <person name="Murdoch R.W."/>
            <person name="Higgins S."/>
            <person name="Loffler F."/>
        </authorList>
    </citation>
    <scope>NUCLEOTIDE SEQUENCE</scope>
</reference>
<dbReference type="AlphaFoldDB" id="A0A644XMN2"/>
<comment type="similarity">
    <text evidence="2">Belongs to the FPP/GGPP synthase family.</text>
</comment>
<evidence type="ECO:0000256" key="2">
    <source>
        <dbReference type="ARBA" id="ARBA00006706"/>
    </source>
</evidence>
<accession>A0A644XMN2</accession>
<evidence type="ECO:0000256" key="4">
    <source>
        <dbReference type="ARBA" id="ARBA00022723"/>
    </source>
</evidence>
<dbReference type="PANTHER" id="PTHR12001:SF85">
    <property type="entry name" value="SHORT CHAIN ISOPRENYL DIPHOSPHATE SYNTHASE"/>
    <property type="match status" value="1"/>
</dbReference>
<dbReference type="InterPro" id="IPR000092">
    <property type="entry name" value="Polyprenyl_synt"/>
</dbReference>
<dbReference type="PANTHER" id="PTHR12001">
    <property type="entry name" value="GERANYLGERANYL PYROPHOSPHATE SYNTHASE"/>
    <property type="match status" value="1"/>
</dbReference>
<dbReference type="SUPFAM" id="SSF48576">
    <property type="entry name" value="Terpenoid synthases"/>
    <property type="match status" value="1"/>
</dbReference>
<evidence type="ECO:0000313" key="6">
    <source>
        <dbReference type="EMBL" id="MPM15324.1"/>
    </source>
</evidence>
<dbReference type="InterPro" id="IPR008949">
    <property type="entry name" value="Isoprenoid_synthase_dom_sf"/>
</dbReference>
<dbReference type="Pfam" id="PF00348">
    <property type="entry name" value="polyprenyl_synt"/>
    <property type="match status" value="1"/>
</dbReference>
<dbReference type="EMBL" id="VSSQ01002424">
    <property type="protein sequence ID" value="MPM15324.1"/>
    <property type="molecule type" value="Genomic_DNA"/>
</dbReference>
<protein>
    <submittedName>
        <fullName evidence="6">Octaprenyl diphosphate synthase</fullName>
        <ecNumber evidence="6">2.5.1.90</ecNumber>
    </submittedName>
</protein>
<keyword evidence="5" id="KW-0460">Magnesium</keyword>
<organism evidence="6">
    <name type="scientific">bioreactor metagenome</name>
    <dbReference type="NCBI Taxonomy" id="1076179"/>
    <lineage>
        <taxon>unclassified sequences</taxon>
        <taxon>metagenomes</taxon>
        <taxon>ecological metagenomes</taxon>
    </lineage>
</organism>
<evidence type="ECO:0000256" key="1">
    <source>
        <dbReference type="ARBA" id="ARBA00001946"/>
    </source>
</evidence>
<dbReference type="EC" id="2.5.1.90" evidence="6"/>
<proteinExistence type="inferred from homology"/>
<dbReference type="GO" id="GO:0008299">
    <property type="term" value="P:isoprenoid biosynthetic process"/>
    <property type="evidence" value="ECO:0007669"/>
    <property type="project" value="InterPro"/>
</dbReference>
<sequence>MGVDQKKIFPTAAAMQISEDWILGHDDIEDQSEERRGLPAIQKLYGDHLALNAGDALHVLMWQVLSQNFSLLDKNVAQLIYQEFFTMLNRTILGQTIEIKWIEDNRYDLTIDDVLLIAESKTCYYTISGPMRLGAILAGATEDQLNSIYHFGQMLGRAFQITDDLLDLTSDFAGQKKQQGNDIYESKRTVMLVHLLENIDPKEKNKLLEILSKSRTKKNQTEVEWVIDQMKTNGSLDFGRQLAIDFSQKAYQVFNNELKFLSLDPFRSQLSDCIDFITTRNH</sequence>
<gene>
    <name evidence="6" type="primary">ispB_7</name>
    <name evidence="6" type="ORF">SDC9_61692</name>
</gene>
<comment type="cofactor">
    <cofactor evidence="1">
        <name>Mg(2+)</name>
        <dbReference type="ChEBI" id="CHEBI:18420"/>
    </cofactor>
</comment>
<dbReference type="SFLD" id="SFLDS00005">
    <property type="entry name" value="Isoprenoid_Synthase_Type_I"/>
    <property type="match status" value="1"/>
</dbReference>
<keyword evidence="4" id="KW-0479">Metal-binding</keyword>